<sequence length="435" mass="49336">MGSFNTFYTFFSTRVLPQNNNTTTEDVKEYTQPVTKSRHHRTFSDPSSAMLHKEAVQKLFPCDNRHSFNPHYQHNLHTTSTSTIYSTPPSLASSPTDSSPSSTTSSSHSHTTSPSYTMTQATQKPFYQQPHPRRSQTSSSTRQRQQQQQHYHQRHFNYSYSRQQARRLNQRNHANHHDIDNMDDDLLIGYDNQQIYYGSGSSTSMARVHPSGSPSYDTYPSFPSSSERQYQQRQQQQHAHSGYISALSYPPRLSENERTMSPASRSLFAAAASAVKSSIQYGQASSSQLKPQYPQHHQQQHQGRQQRRAEHARHQSAFHFLPSISERRATMHMHEEEDVYAFDHASEVAASASVSTADMGEIRTVASNSSSSLSLSSSSSSSSTSMTAKQSLLRIARCDPRQDNWCSQQSGQWTRLYAQTRSNGPLTDGRRTRRL</sequence>
<feature type="compositionally biased region" description="Low complexity" evidence="1">
    <location>
        <begin position="135"/>
        <end position="150"/>
    </location>
</feature>
<dbReference type="OrthoDB" id="2441093at2759"/>
<protein>
    <submittedName>
        <fullName evidence="2">Uncharacterized protein</fullName>
    </submittedName>
</protein>
<evidence type="ECO:0000313" key="3">
    <source>
        <dbReference type="Proteomes" id="UP000748756"/>
    </source>
</evidence>
<feature type="compositionally biased region" description="Low complexity" evidence="1">
    <location>
        <begin position="367"/>
        <end position="385"/>
    </location>
</feature>
<feature type="compositionally biased region" description="Low complexity" evidence="1">
    <location>
        <begin position="228"/>
        <end position="237"/>
    </location>
</feature>
<evidence type="ECO:0000256" key="1">
    <source>
        <dbReference type="SAM" id="MobiDB-lite"/>
    </source>
</evidence>
<proteinExistence type="predicted"/>
<reference evidence="2" key="1">
    <citation type="journal article" date="2020" name="Fungal Divers.">
        <title>Resolving the Mortierellaceae phylogeny through synthesis of multi-gene phylogenetics and phylogenomics.</title>
        <authorList>
            <person name="Vandepol N."/>
            <person name="Liber J."/>
            <person name="Desiro A."/>
            <person name="Na H."/>
            <person name="Kennedy M."/>
            <person name="Barry K."/>
            <person name="Grigoriev I.V."/>
            <person name="Miller A.N."/>
            <person name="O'Donnell K."/>
            <person name="Stajich J.E."/>
            <person name="Bonito G."/>
        </authorList>
    </citation>
    <scope>NUCLEOTIDE SEQUENCE</scope>
    <source>
        <strain evidence="2">NRRL 6426</strain>
    </source>
</reference>
<name>A0A9P5S7M3_9FUNG</name>
<dbReference type="Proteomes" id="UP000748756">
    <property type="component" value="Unassembled WGS sequence"/>
</dbReference>
<gene>
    <name evidence="2" type="ORF">BG015_010619</name>
</gene>
<feature type="compositionally biased region" description="Polar residues" evidence="1">
    <location>
        <begin position="212"/>
        <end position="227"/>
    </location>
</feature>
<feature type="compositionally biased region" description="Low complexity" evidence="1">
    <location>
        <begin position="80"/>
        <end position="119"/>
    </location>
</feature>
<evidence type="ECO:0000313" key="2">
    <source>
        <dbReference type="EMBL" id="KAF9155223.1"/>
    </source>
</evidence>
<feature type="region of interest" description="Disordered" evidence="1">
    <location>
        <begin position="282"/>
        <end position="314"/>
    </location>
</feature>
<keyword evidence="3" id="KW-1185">Reference proteome</keyword>
<feature type="region of interest" description="Disordered" evidence="1">
    <location>
        <begin position="366"/>
        <end position="385"/>
    </location>
</feature>
<dbReference type="EMBL" id="JAAAUQ010000077">
    <property type="protein sequence ID" value="KAF9155223.1"/>
    <property type="molecule type" value="Genomic_DNA"/>
</dbReference>
<feature type="region of interest" description="Disordered" evidence="1">
    <location>
        <begin position="80"/>
        <end position="155"/>
    </location>
</feature>
<feature type="region of interest" description="Disordered" evidence="1">
    <location>
        <begin position="201"/>
        <end position="241"/>
    </location>
</feature>
<accession>A0A9P5S7M3</accession>
<dbReference type="AlphaFoldDB" id="A0A9P5S7M3"/>
<organism evidence="2 3">
    <name type="scientific">Linnemannia schmuckeri</name>
    <dbReference type="NCBI Taxonomy" id="64567"/>
    <lineage>
        <taxon>Eukaryota</taxon>
        <taxon>Fungi</taxon>
        <taxon>Fungi incertae sedis</taxon>
        <taxon>Mucoromycota</taxon>
        <taxon>Mortierellomycotina</taxon>
        <taxon>Mortierellomycetes</taxon>
        <taxon>Mortierellales</taxon>
        <taxon>Mortierellaceae</taxon>
        <taxon>Linnemannia</taxon>
    </lineage>
</organism>
<comment type="caution">
    <text evidence="2">The sequence shown here is derived from an EMBL/GenBank/DDBJ whole genome shotgun (WGS) entry which is preliminary data.</text>
</comment>